<dbReference type="Gene3D" id="2.70.98.30">
    <property type="entry name" value="Golgi alpha-mannosidase II, domain 4"/>
    <property type="match status" value="1"/>
</dbReference>
<dbReference type="InterPro" id="IPR013780">
    <property type="entry name" value="Glyco_hydro_b"/>
</dbReference>
<dbReference type="GO" id="GO:0030246">
    <property type="term" value="F:carbohydrate binding"/>
    <property type="evidence" value="ECO:0007669"/>
    <property type="project" value="InterPro"/>
</dbReference>
<dbReference type="Pfam" id="PF01074">
    <property type="entry name" value="Glyco_hydro_38N"/>
    <property type="match status" value="1"/>
</dbReference>
<gene>
    <name evidence="4" type="ORF">SDC9_79060</name>
</gene>
<evidence type="ECO:0000259" key="2">
    <source>
        <dbReference type="Pfam" id="PF07748"/>
    </source>
</evidence>
<dbReference type="Pfam" id="PF17677">
    <property type="entry name" value="Glyco_hydro38C2"/>
    <property type="match status" value="1"/>
</dbReference>
<dbReference type="InterPro" id="IPR000602">
    <property type="entry name" value="Glyco_hydro_38_N"/>
</dbReference>
<dbReference type="EMBL" id="VSSQ01006378">
    <property type="protein sequence ID" value="MPM32497.1"/>
    <property type="molecule type" value="Genomic_DNA"/>
</dbReference>
<dbReference type="InterPro" id="IPR011682">
    <property type="entry name" value="Glyco_hydro_38_C"/>
</dbReference>
<dbReference type="InterPro" id="IPR011330">
    <property type="entry name" value="Glyco_hydro/deAcase_b/a-brl"/>
</dbReference>
<evidence type="ECO:0000313" key="4">
    <source>
        <dbReference type="EMBL" id="MPM32497.1"/>
    </source>
</evidence>
<evidence type="ECO:0008006" key="5">
    <source>
        <dbReference type="Google" id="ProtNLM"/>
    </source>
</evidence>
<feature type="domain" description="Glycosyl hydrolase family 38 C-terminal" evidence="2">
    <location>
        <begin position="403"/>
        <end position="584"/>
    </location>
</feature>
<sequence>MTGMFANMSEIADENSLFDFLQPLREIKNSGIQVKTAMQNDVNGIAWCMPDYFKNTGVKYLIMGINETRSIRPFDIPTCFWWEAPSGERLLAFRGEHYMTGNFYNIEKEDIDFTHMIWGISELGKKGYPFDRIGIQFSGYFTDNAPPSTAACKFVEEWNSTHEFPKLKLAVASEFMEYVEENHAEELPVYRNAWLDWWTDGFGSISRETAEIRKTQNAIQQDEGLLAMVTLLDGELSPEIEKKIEHIKENIIFFDEHTVGAAESIQSPFSENSVKQWLQKGAYAWEAVKKETLMKEEALARLQPYLHKANFPVIYIINPLGWDRSGSVELFIDSEVLPPEKKASITDVSTGKKVPVQLVKKRAEGAYWMLEVKDIPALGYKALKISTTDELLSPEILPGTEIMENGFYRIEVDKKTGAVKSLFDKELRLELVDRNNPYHLGQPIRETSEKRDTPPFHRAVSDHISVEKGVQGTIWESIKIFSDMPGFSGAGEGATKGLELEIRLYRNTRKIEFKYSAHKEIITDPEALYIAFPFSLPEAKIVFETTGGILTQGQQLPGSSSDWNVAQNFVSVRSSKGQVVVVSNEVPLWQFSDFNMGKFERYPKQGLPWLYSWVMNNYWFTNFRAYQEGTFSWSYQLTSTNDTTNAFAAKFAWGERNPFATRTLPAGENKLCNASLRTLKIDGPENVLVINIRPSFHKKSIILHLRELEGLPADIKLSPADQTLTIKKVTEINSLGERTGQPISTIRLKPYEVKFIEVEI</sequence>
<comment type="caution">
    <text evidence="4">The sequence shown here is derived from an EMBL/GenBank/DDBJ whole genome shotgun (WGS) entry which is preliminary data.</text>
</comment>
<dbReference type="InterPro" id="IPR027291">
    <property type="entry name" value="Glyco_hydro_38_N_sf"/>
</dbReference>
<reference evidence="4" key="1">
    <citation type="submission" date="2019-08" db="EMBL/GenBank/DDBJ databases">
        <authorList>
            <person name="Kucharzyk K."/>
            <person name="Murdoch R.W."/>
            <person name="Higgins S."/>
            <person name="Loffler F."/>
        </authorList>
    </citation>
    <scope>NUCLEOTIDE SEQUENCE</scope>
</reference>
<evidence type="ECO:0000259" key="1">
    <source>
        <dbReference type="Pfam" id="PF01074"/>
    </source>
</evidence>
<accession>A0A644YVW2</accession>
<dbReference type="SUPFAM" id="SSF74650">
    <property type="entry name" value="Galactose mutarotase-like"/>
    <property type="match status" value="1"/>
</dbReference>
<dbReference type="Gene3D" id="3.20.110.10">
    <property type="entry name" value="Glycoside hydrolase 38, N terminal domain"/>
    <property type="match status" value="1"/>
</dbReference>
<dbReference type="InterPro" id="IPR011013">
    <property type="entry name" value="Gal_mutarotase_sf_dom"/>
</dbReference>
<dbReference type="SUPFAM" id="SSF88713">
    <property type="entry name" value="Glycoside hydrolase/deacetylase"/>
    <property type="match status" value="1"/>
</dbReference>
<dbReference type="InterPro" id="IPR041147">
    <property type="entry name" value="GH38_C"/>
</dbReference>
<dbReference type="PANTHER" id="PTHR46017">
    <property type="entry name" value="ALPHA-MANNOSIDASE 2C1"/>
    <property type="match status" value="1"/>
</dbReference>
<dbReference type="Gene3D" id="2.60.40.1180">
    <property type="entry name" value="Golgi alpha-mannosidase II"/>
    <property type="match status" value="1"/>
</dbReference>
<feature type="domain" description="Glycoside hydrolase family 38 N-terminal" evidence="1">
    <location>
        <begin position="7"/>
        <end position="191"/>
    </location>
</feature>
<feature type="domain" description="Glycosyl hydrolases family 38 C-terminal" evidence="3">
    <location>
        <begin position="692"/>
        <end position="754"/>
    </location>
</feature>
<dbReference type="AlphaFoldDB" id="A0A644YVW2"/>
<name>A0A644YVW2_9ZZZZ</name>
<dbReference type="GO" id="GO:0004559">
    <property type="term" value="F:alpha-mannosidase activity"/>
    <property type="evidence" value="ECO:0007669"/>
    <property type="project" value="InterPro"/>
</dbReference>
<dbReference type="GO" id="GO:0009313">
    <property type="term" value="P:oligosaccharide catabolic process"/>
    <property type="evidence" value="ECO:0007669"/>
    <property type="project" value="TreeGrafter"/>
</dbReference>
<proteinExistence type="predicted"/>
<dbReference type="Pfam" id="PF07748">
    <property type="entry name" value="Glyco_hydro_38C"/>
    <property type="match status" value="1"/>
</dbReference>
<protein>
    <recommendedName>
        <fullName evidence="5">Glycoside hydrolase family 38 N-terminal domain-containing protein</fullName>
    </recommendedName>
</protein>
<dbReference type="PANTHER" id="PTHR46017:SF1">
    <property type="entry name" value="ALPHA-MANNOSIDASE 2C1"/>
    <property type="match status" value="1"/>
</dbReference>
<organism evidence="4">
    <name type="scientific">bioreactor metagenome</name>
    <dbReference type="NCBI Taxonomy" id="1076179"/>
    <lineage>
        <taxon>unclassified sequences</taxon>
        <taxon>metagenomes</taxon>
        <taxon>ecological metagenomes</taxon>
    </lineage>
</organism>
<evidence type="ECO:0000259" key="3">
    <source>
        <dbReference type="Pfam" id="PF17677"/>
    </source>
</evidence>
<dbReference type="GO" id="GO:0006013">
    <property type="term" value="P:mannose metabolic process"/>
    <property type="evidence" value="ECO:0007669"/>
    <property type="project" value="InterPro"/>
</dbReference>